<keyword evidence="1" id="KW-1133">Transmembrane helix</keyword>
<evidence type="ECO:0008006" key="4">
    <source>
        <dbReference type="Google" id="ProtNLM"/>
    </source>
</evidence>
<reference evidence="2 3" key="1">
    <citation type="submission" date="2023-08" db="EMBL/GenBank/DDBJ databases">
        <title>A Necator americanus chromosomal reference genome.</title>
        <authorList>
            <person name="Ilik V."/>
            <person name="Petrzelkova K.J."/>
            <person name="Pardy F."/>
            <person name="Fuh T."/>
            <person name="Niatou-Singa F.S."/>
            <person name="Gouil Q."/>
            <person name="Baker L."/>
            <person name="Ritchie M.E."/>
            <person name="Jex A.R."/>
            <person name="Gazzola D."/>
            <person name="Li H."/>
            <person name="Toshio Fujiwara R."/>
            <person name="Zhan B."/>
            <person name="Aroian R.V."/>
            <person name="Pafco B."/>
            <person name="Schwarz E.M."/>
        </authorList>
    </citation>
    <scope>NUCLEOTIDE SEQUENCE [LARGE SCALE GENOMIC DNA]</scope>
    <source>
        <strain evidence="2 3">Aroian</strain>
        <tissue evidence="2">Whole animal</tissue>
    </source>
</reference>
<organism evidence="2 3">
    <name type="scientific">Necator americanus</name>
    <name type="common">Human hookworm</name>
    <dbReference type="NCBI Taxonomy" id="51031"/>
    <lineage>
        <taxon>Eukaryota</taxon>
        <taxon>Metazoa</taxon>
        <taxon>Ecdysozoa</taxon>
        <taxon>Nematoda</taxon>
        <taxon>Chromadorea</taxon>
        <taxon>Rhabditida</taxon>
        <taxon>Rhabditina</taxon>
        <taxon>Rhabditomorpha</taxon>
        <taxon>Strongyloidea</taxon>
        <taxon>Ancylostomatidae</taxon>
        <taxon>Bunostominae</taxon>
        <taxon>Necator</taxon>
    </lineage>
</organism>
<evidence type="ECO:0000313" key="3">
    <source>
        <dbReference type="Proteomes" id="UP001303046"/>
    </source>
</evidence>
<keyword evidence="1" id="KW-0812">Transmembrane</keyword>
<sequence length="530" mass="58838">MEKKGCDGMAKPKGTGRRIQKVRRVMREERGTGIKARGRQAKQRDEGILKGHEKMSKLIKWSILALVVVGVLAAAAAVLIVLLRNRSKSVSEEDDDYKTTSKKWSTAARSTRDVLTEFPTSTATRGDPDEKSTTELPHREQPHCLFVGDLYNFGSNNEAYDEEGNLIADIGYSLLEQSPTSTIGFWAYGHTKIPKSPITALDRMSQKYVDFVHALEEMEYVQVEDPLSTSQAIEVINKADDKSNRANCLIFFSAQPDSENLPRLDPKNMNIDRIVAIGFNSTDLSYITAKNAVALSIPYEYNSAHVDAVIKAIKITTKKTSKVNSPASPRRQTTRRQISTREVPDINEPHCVYAGDLLNFGNDTILYEKERDFIIKIGKKIFESGTRSRAGFWTYGYTSGPRGVKSTFENMVENVDDFISDVNKKMKYEAVEKPNLTTKGAIANLNNASDGNRNANCLVFFTGIEDPTGLSKLNPSKNVKLDRIVAVSLKGSDLSNIVVKPKGTAVNVSSDFTDEDVKNVVDAIRITFNV</sequence>
<keyword evidence="1" id="KW-0472">Membrane</keyword>
<gene>
    <name evidence="2" type="primary">Necator_chrII.g8714</name>
    <name evidence="2" type="ORF">RB195_020919</name>
</gene>
<proteinExistence type="predicted"/>
<accession>A0ABR1CML1</accession>
<name>A0ABR1CML1_NECAM</name>
<evidence type="ECO:0000313" key="2">
    <source>
        <dbReference type="EMBL" id="KAK6739141.1"/>
    </source>
</evidence>
<keyword evidence="3" id="KW-1185">Reference proteome</keyword>
<comment type="caution">
    <text evidence="2">The sequence shown here is derived from an EMBL/GenBank/DDBJ whole genome shotgun (WGS) entry which is preliminary data.</text>
</comment>
<evidence type="ECO:0000256" key="1">
    <source>
        <dbReference type="SAM" id="Phobius"/>
    </source>
</evidence>
<protein>
    <recommendedName>
        <fullName evidence="4">VWFA domain-containing protein</fullName>
    </recommendedName>
</protein>
<dbReference type="EMBL" id="JAVFWL010000002">
    <property type="protein sequence ID" value="KAK6739141.1"/>
    <property type="molecule type" value="Genomic_DNA"/>
</dbReference>
<feature type="transmembrane region" description="Helical" evidence="1">
    <location>
        <begin position="58"/>
        <end position="83"/>
    </location>
</feature>
<dbReference type="Proteomes" id="UP001303046">
    <property type="component" value="Unassembled WGS sequence"/>
</dbReference>